<keyword evidence="4" id="KW-1185">Reference proteome</keyword>
<dbReference type="Proteomes" id="UP000732378">
    <property type="component" value="Unassembled WGS sequence"/>
</dbReference>
<dbReference type="Pfam" id="PF09983">
    <property type="entry name" value="JetD_C"/>
    <property type="match status" value="1"/>
</dbReference>
<evidence type="ECO:0000313" key="3">
    <source>
        <dbReference type="EMBL" id="MBM7508136.1"/>
    </source>
</evidence>
<organism evidence="3 4">
    <name type="scientific">Nocardioides salarius</name>
    <dbReference type="NCBI Taxonomy" id="374513"/>
    <lineage>
        <taxon>Bacteria</taxon>
        <taxon>Bacillati</taxon>
        <taxon>Actinomycetota</taxon>
        <taxon>Actinomycetes</taxon>
        <taxon>Propionibacteriales</taxon>
        <taxon>Nocardioidaceae</taxon>
        <taxon>Nocardioides</taxon>
    </lineage>
</organism>
<dbReference type="InterPro" id="IPR024537">
    <property type="entry name" value="DUF3322"/>
</dbReference>
<name>A0ABS2MAA9_9ACTN</name>
<reference evidence="3 4" key="1">
    <citation type="submission" date="2021-01" db="EMBL/GenBank/DDBJ databases">
        <title>Sequencing the genomes of 1000 actinobacteria strains.</title>
        <authorList>
            <person name="Klenk H.-P."/>
        </authorList>
    </citation>
    <scope>NUCLEOTIDE SEQUENCE [LARGE SCALE GENOMIC DNA]</scope>
    <source>
        <strain evidence="3 4">DSM 18239</strain>
    </source>
</reference>
<feature type="domain" description="DUF3322" evidence="2">
    <location>
        <begin position="1"/>
        <end position="106"/>
    </location>
</feature>
<feature type="domain" description="Wadjet protein JetD C-terminal" evidence="1">
    <location>
        <begin position="120"/>
        <end position="293"/>
    </location>
</feature>
<dbReference type="InterPro" id="IPR024534">
    <property type="entry name" value="JetD_C"/>
</dbReference>
<dbReference type="EMBL" id="JAFBBZ010000001">
    <property type="protein sequence ID" value="MBM7508136.1"/>
    <property type="molecule type" value="Genomic_DNA"/>
</dbReference>
<evidence type="ECO:0000259" key="1">
    <source>
        <dbReference type="Pfam" id="PF09983"/>
    </source>
</evidence>
<comment type="caution">
    <text evidence="3">The sequence shown here is derived from an EMBL/GenBank/DDBJ whole genome shotgun (WGS) entry which is preliminary data.</text>
</comment>
<accession>A0ABS2MAA9</accession>
<dbReference type="Pfam" id="PF11795">
    <property type="entry name" value="DUF3322"/>
    <property type="match status" value="1"/>
</dbReference>
<protein>
    <recommendedName>
        <fullName evidence="5">DUF3322 and DUF2220 domain-containing protein</fullName>
    </recommendedName>
</protein>
<evidence type="ECO:0008006" key="5">
    <source>
        <dbReference type="Google" id="ProtNLM"/>
    </source>
</evidence>
<proteinExistence type="predicted"/>
<evidence type="ECO:0000259" key="2">
    <source>
        <dbReference type="Pfam" id="PF11795"/>
    </source>
</evidence>
<sequence length="297" mass="33179">MGRNEIPARAVVESYAQAWALLGVAAEVDRFTEVEALVADHPRVRAWVLSHPHKALGLEAEWPRLLAAYDWLDAQRGSGRYLREISAPGVDTKFAERHRPTLAALLGVSTTAIGFLTDLGLRAKPELVRLRVSPGLGLPAPLTELAVRGDELAALDLRPRTVLVCENEITYLSVPIPLDGAVLWGKGFEVDRIGRLPWLAGADVVYWGDLDTHGFAILDRLRAWLPHTRSVLMDRSTLLRHRDRWGSEPTPTAAALTRLTPTEHEVYDDLVADRLGERVRLEQERIDWAWAEQHFPA</sequence>
<evidence type="ECO:0000313" key="4">
    <source>
        <dbReference type="Proteomes" id="UP000732378"/>
    </source>
</evidence>
<gene>
    <name evidence="3" type="ORF">JOE61_001950</name>
</gene>